<dbReference type="RefSeq" id="WP_195134084.1">
    <property type="nucleotide sequence ID" value="NZ_JADLQX010000075.1"/>
</dbReference>
<reference evidence="2 3" key="1">
    <citation type="submission" date="2020-10" db="EMBL/GenBank/DDBJ databases">
        <title>Identification of Nocardia species via Next-generation sequencing and recognition of intraspecies genetic diversity.</title>
        <authorList>
            <person name="Li P."/>
            <person name="Li P."/>
            <person name="Lu B."/>
        </authorList>
    </citation>
    <scope>NUCLEOTIDE SEQUENCE [LARGE SCALE GENOMIC DNA]</scope>
    <source>
        <strain evidence="2 3">BJ06-0157</strain>
    </source>
</reference>
<sequence length="77" mass="8402">MTNRRMVQRRDDGDWEVRAPGADRASAIVPTQEAGIDRARDILGNLGGGEMQVRGRDGTIRRQDTIAPGNDPRSSKG</sequence>
<dbReference type="Proteomes" id="UP000702209">
    <property type="component" value="Unassembled WGS sequence"/>
</dbReference>
<evidence type="ECO:0000313" key="2">
    <source>
        <dbReference type="EMBL" id="MBF6302903.1"/>
    </source>
</evidence>
<keyword evidence="3" id="KW-1185">Reference proteome</keyword>
<name>A0ABS0D231_9NOCA</name>
<feature type="region of interest" description="Disordered" evidence="1">
    <location>
        <begin position="47"/>
        <end position="77"/>
    </location>
</feature>
<organism evidence="2 3">
    <name type="scientific">Nocardia amamiensis</name>
    <dbReference type="NCBI Taxonomy" id="404578"/>
    <lineage>
        <taxon>Bacteria</taxon>
        <taxon>Bacillati</taxon>
        <taxon>Actinomycetota</taxon>
        <taxon>Actinomycetes</taxon>
        <taxon>Mycobacteriales</taxon>
        <taxon>Nocardiaceae</taxon>
        <taxon>Nocardia</taxon>
    </lineage>
</organism>
<accession>A0ABS0D231</accession>
<protein>
    <submittedName>
        <fullName evidence="2">DUF2188 domain-containing protein</fullName>
    </submittedName>
</protein>
<feature type="compositionally biased region" description="Basic and acidic residues" evidence="1">
    <location>
        <begin position="53"/>
        <end position="64"/>
    </location>
</feature>
<proteinExistence type="predicted"/>
<gene>
    <name evidence="2" type="ORF">IU459_36110</name>
</gene>
<dbReference type="EMBL" id="JADLQX010000075">
    <property type="protein sequence ID" value="MBF6302903.1"/>
    <property type="molecule type" value="Genomic_DNA"/>
</dbReference>
<comment type="caution">
    <text evidence="2">The sequence shown here is derived from an EMBL/GenBank/DDBJ whole genome shotgun (WGS) entry which is preliminary data.</text>
</comment>
<evidence type="ECO:0000313" key="3">
    <source>
        <dbReference type="Proteomes" id="UP000702209"/>
    </source>
</evidence>
<dbReference type="InterPro" id="IPR018691">
    <property type="entry name" value="DUF2188"/>
</dbReference>
<evidence type="ECO:0000256" key="1">
    <source>
        <dbReference type="SAM" id="MobiDB-lite"/>
    </source>
</evidence>
<dbReference type="Pfam" id="PF09954">
    <property type="entry name" value="DUF2188"/>
    <property type="match status" value="1"/>
</dbReference>